<dbReference type="InterPro" id="IPR029016">
    <property type="entry name" value="GAF-like_dom_sf"/>
</dbReference>
<dbReference type="InterPro" id="IPR000014">
    <property type="entry name" value="PAS"/>
</dbReference>
<accession>A0ABW2ZL27</accession>
<evidence type="ECO:0000313" key="3">
    <source>
        <dbReference type="Proteomes" id="UP001597073"/>
    </source>
</evidence>
<dbReference type="SUPFAM" id="SSF55785">
    <property type="entry name" value="PYP-like sensor domain (PAS domain)"/>
    <property type="match status" value="1"/>
</dbReference>
<dbReference type="PANTHER" id="PTHR43102:SF2">
    <property type="entry name" value="GAF DOMAIN-CONTAINING PROTEIN"/>
    <property type="match status" value="1"/>
</dbReference>
<dbReference type="SMART" id="SM00065">
    <property type="entry name" value="GAF"/>
    <property type="match status" value="1"/>
</dbReference>
<proteinExistence type="predicted"/>
<dbReference type="Pfam" id="PF01590">
    <property type="entry name" value="GAF"/>
    <property type="match status" value="1"/>
</dbReference>
<organism evidence="2 3">
    <name type="scientific">Mucilaginibacter lutimaris</name>
    <dbReference type="NCBI Taxonomy" id="931629"/>
    <lineage>
        <taxon>Bacteria</taxon>
        <taxon>Pseudomonadati</taxon>
        <taxon>Bacteroidota</taxon>
        <taxon>Sphingobacteriia</taxon>
        <taxon>Sphingobacteriales</taxon>
        <taxon>Sphingobacteriaceae</taxon>
        <taxon>Mucilaginibacter</taxon>
    </lineage>
</organism>
<dbReference type="NCBIfam" id="TIGR00229">
    <property type="entry name" value="sensory_box"/>
    <property type="match status" value="1"/>
</dbReference>
<protein>
    <submittedName>
        <fullName evidence="2">GAF domain-containing protein</fullName>
    </submittedName>
</protein>
<sequence>MNYNEQQRLTAVERFKNLDEGIATDLNDIVALVSQICGTPVALVTLLDNEIQWFKAAVGTDITNTPVGISFCTTTIQQDGINIIKDMEKDERHSQNPLVTGNPNVRFYAGAPLITKDGYAVGSLCVVDMQPRDLSQHQQKALQVMSKQVVNLMELNWGLKVMEDQRNKELEQAEAIAESELKLKAIFDSSKDTHLLIDKNFEVMAFNKSASSFIHTTYGHVLMNGDNLLDYSDPKIVGQLKKYCKAAMNGRSVKREWHIMAGTPYSCWMNTTFVPVRNKTGEVIGVALNSTDITHHKKQEAYINVQNEALNRIAIIQSHELRRPVASLLGIMDLIKMENVDFNYFDMMELTVNELDEKIRGIVKDSENTLHGRHLAVVA</sequence>
<evidence type="ECO:0000259" key="1">
    <source>
        <dbReference type="SMART" id="SM00065"/>
    </source>
</evidence>
<dbReference type="EMBL" id="JBHTIA010000013">
    <property type="protein sequence ID" value="MFD0766975.1"/>
    <property type="molecule type" value="Genomic_DNA"/>
</dbReference>
<dbReference type="InterPro" id="IPR035965">
    <property type="entry name" value="PAS-like_dom_sf"/>
</dbReference>
<dbReference type="InterPro" id="IPR003018">
    <property type="entry name" value="GAF"/>
</dbReference>
<dbReference type="Gene3D" id="3.30.450.40">
    <property type="match status" value="1"/>
</dbReference>
<gene>
    <name evidence="2" type="ORF">ACFQZI_19105</name>
</gene>
<evidence type="ECO:0000313" key="2">
    <source>
        <dbReference type="EMBL" id="MFD0766975.1"/>
    </source>
</evidence>
<dbReference type="SUPFAM" id="SSF55781">
    <property type="entry name" value="GAF domain-like"/>
    <property type="match status" value="1"/>
</dbReference>
<dbReference type="RefSeq" id="WP_377145368.1">
    <property type="nucleotide sequence ID" value="NZ_JBHTIA010000013.1"/>
</dbReference>
<dbReference type="PANTHER" id="PTHR43102">
    <property type="entry name" value="SLR1143 PROTEIN"/>
    <property type="match status" value="1"/>
</dbReference>
<dbReference type="InterPro" id="IPR013656">
    <property type="entry name" value="PAS_4"/>
</dbReference>
<reference evidence="3" key="1">
    <citation type="journal article" date="2019" name="Int. J. Syst. Evol. Microbiol.">
        <title>The Global Catalogue of Microorganisms (GCM) 10K type strain sequencing project: providing services to taxonomists for standard genome sequencing and annotation.</title>
        <authorList>
            <consortium name="The Broad Institute Genomics Platform"/>
            <consortium name="The Broad Institute Genome Sequencing Center for Infectious Disease"/>
            <person name="Wu L."/>
            <person name="Ma J."/>
        </authorList>
    </citation>
    <scope>NUCLEOTIDE SEQUENCE [LARGE SCALE GENOMIC DNA]</scope>
    <source>
        <strain evidence="3">CCUG 60742</strain>
    </source>
</reference>
<comment type="caution">
    <text evidence="2">The sequence shown here is derived from an EMBL/GenBank/DDBJ whole genome shotgun (WGS) entry which is preliminary data.</text>
</comment>
<keyword evidence="3" id="KW-1185">Reference proteome</keyword>
<feature type="domain" description="GAF" evidence="1">
    <location>
        <begin position="21"/>
        <end position="163"/>
    </location>
</feature>
<name>A0ABW2ZL27_9SPHI</name>
<dbReference type="Proteomes" id="UP001597073">
    <property type="component" value="Unassembled WGS sequence"/>
</dbReference>
<dbReference type="Gene3D" id="3.30.450.20">
    <property type="entry name" value="PAS domain"/>
    <property type="match status" value="1"/>
</dbReference>
<dbReference type="Pfam" id="PF08448">
    <property type="entry name" value="PAS_4"/>
    <property type="match status" value="1"/>
</dbReference>